<feature type="region of interest" description="Disordered" evidence="1">
    <location>
        <begin position="103"/>
        <end position="138"/>
    </location>
</feature>
<reference evidence="2 3" key="1">
    <citation type="submission" date="2018-04" db="EMBL/GenBank/DDBJ databases">
        <title>Complete genome sequence of Hydrogenophilus thermoluteolus TH-1.</title>
        <authorList>
            <person name="Arai H."/>
        </authorList>
    </citation>
    <scope>NUCLEOTIDE SEQUENCE [LARGE SCALE GENOMIC DNA]</scope>
    <source>
        <strain evidence="2 3">TH-1</strain>
    </source>
</reference>
<organism evidence="2 3">
    <name type="scientific">Hydrogenophilus thermoluteolus</name>
    <name type="common">Pseudomonas hydrogenothermophila</name>
    <dbReference type="NCBI Taxonomy" id="297"/>
    <lineage>
        <taxon>Bacteria</taxon>
        <taxon>Pseudomonadati</taxon>
        <taxon>Pseudomonadota</taxon>
        <taxon>Hydrogenophilia</taxon>
        <taxon>Hydrogenophilales</taxon>
        <taxon>Hydrogenophilaceae</taxon>
        <taxon>Hydrogenophilus</taxon>
    </lineage>
</organism>
<accession>A0A2Z6DVD3</accession>
<keyword evidence="3" id="KW-1185">Reference proteome</keyword>
<name>A0A2Z6DVD3_HYDTE</name>
<dbReference type="EMBL" id="AP018558">
    <property type="protein sequence ID" value="BBD76394.1"/>
    <property type="molecule type" value="Genomic_DNA"/>
</dbReference>
<dbReference type="RefSeq" id="WP_197713718.1">
    <property type="nucleotide sequence ID" value="NZ_AP018558.1"/>
</dbReference>
<sequence length="138" mass="15195">MSRRTLYRWKAALKAAGDNPAALIPKPPIAKRKRGKNRDPQLVKHIRELRTLYPNLGKERLHRLLVPWCAEQGITLPLVSTIGRIIAEAPDKMRLVPKRLDARARKTAAATGTQNTKAQRAESAAADPLGAGHDRTGA</sequence>
<proteinExistence type="predicted"/>
<dbReference type="Proteomes" id="UP000262004">
    <property type="component" value="Chromosome"/>
</dbReference>
<protein>
    <submittedName>
        <fullName evidence="2">Uncharacterized protein</fullName>
    </submittedName>
</protein>
<evidence type="ECO:0000256" key="1">
    <source>
        <dbReference type="SAM" id="MobiDB-lite"/>
    </source>
</evidence>
<evidence type="ECO:0000313" key="2">
    <source>
        <dbReference type="EMBL" id="BBD76394.1"/>
    </source>
</evidence>
<dbReference type="AlphaFoldDB" id="A0A2Z6DVD3"/>
<evidence type="ECO:0000313" key="3">
    <source>
        <dbReference type="Proteomes" id="UP000262004"/>
    </source>
</evidence>
<gene>
    <name evidence="2" type="ORF">HPTL_0124</name>
</gene>
<dbReference type="KEGG" id="htl:HPTL_0124"/>